<keyword evidence="1" id="KW-1133">Transmembrane helix</keyword>
<dbReference type="InterPro" id="IPR012495">
    <property type="entry name" value="TadE-like_dom"/>
</dbReference>
<evidence type="ECO:0000313" key="3">
    <source>
        <dbReference type="EMBL" id="QCL93929.1"/>
    </source>
</evidence>
<feature type="domain" description="TadE-like" evidence="2">
    <location>
        <begin position="25"/>
        <end position="65"/>
    </location>
</feature>
<dbReference type="Proteomes" id="UP000298649">
    <property type="component" value="Chromosome circular"/>
</dbReference>
<feature type="transmembrane region" description="Helical" evidence="1">
    <location>
        <begin position="30"/>
        <end position="53"/>
    </location>
</feature>
<accession>A0A4D7YRR9</accession>
<name>A0A4D7YRR9_AGRTU</name>
<dbReference type="AlphaFoldDB" id="A0A4D7YRR9"/>
<dbReference type="EMBL" id="CP039922">
    <property type="protein sequence ID" value="QCL93929.1"/>
    <property type="molecule type" value="Genomic_DNA"/>
</dbReference>
<sequence>MTLFETLRRRLRDLFGPFAADIRAASAIEFALLLPIYFVLIFGTIEVSLALFFSLNMSTAAGAGAEYLRKAAANRTVVSKVDFRDIIASNFLLPTTEENMKISLTAIADADLAASPVKFPIENRFETPSAAAGQYLLALGYEWKFILPTTHLLFSGSGKNPQLQNVSLAITAVRVTE</sequence>
<reference evidence="3 4" key="1">
    <citation type="submission" date="2019-04" db="EMBL/GenBank/DDBJ databases">
        <title>Complete genome sequence of Agrobacterium tumefaciens CFBP7129.</title>
        <authorList>
            <person name="Haryono M."/>
            <person name="Lin Y.-C."/>
            <person name="Lai E.-M."/>
            <person name="Kuo C.-H."/>
        </authorList>
    </citation>
    <scope>NUCLEOTIDE SEQUENCE [LARGE SCALE GENOMIC DNA]</scope>
    <source>
        <strain evidence="3 4">CFBP7129</strain>
    </source>
</reference>
<dbReference type="RefSeq" id="WP_127757056.1">
    <property type="nucleotide sequence ID" value="NZ_CP039922.1"/>
</dbReference>
<evidence type="ECO:0000313" key="4">
    <source>
        <dbReference type="Proteomes" id="UP000298649"/>
    </source>
</evidence>
<dbReference type="Pfam" id="PF07811">
    <property type="entry name" value="TadE"/>
    <property type="match status" value="1"/>
</dbReference>
<keyword evidence="1" id="KW-0812">Transmembrane</keyword>
<protein>
    <submittedName>
        <fullName evidence="3">Pilus assembly protein</fullName>
    </submittedName>
</protein>
<gene>
    <name evidence="3" type="ORF">CFBP7129_06785</name>
</gene>
<evidence type="ECO:0000259" key="2">
    <source>
        <dbReference type="Pfam" id="PF07811"/>
    </source>
</evidence>
<organism evidence="3 4">
    <name type="scientific">Agrobacterium tumefaciens</name>
    <dbReference type="NCBI Taxonomy" id="358"/>
    <lineage>
        <taxon>Bacteria</taxon>
        <taxon>Pseudomonadati</taxon>
        <taxon>Pseudomonadota</taxon>
        <taxon>Alphaproteobacteria</taxon>
        <taxon>Hyphomicrobiales</taxon>
        <taxon>Rhizobiaceae</taxon>
        <taxon>Rhizobium/Agrobacterium group</taxon>
        <taxon>Agrobacterium</taxon>
        <taxon>Agrobacterium tumefaciens complex</taxon>
    </lineage>
</organism>
<keyword evidence="1" id="KW-0472">Membrane</keyword>
<proteinExistence type="predicted"/>
<evidence type="ECO:0000256" key="1">
    <source>
        <dbReference type="SAM" id="Phobius"/>
    </source>
</evidence>